<dbReference type="Proteomes" id="UP000177821">
    <property type="component" value="Unassembled WGS sequence"/>
</dbReference>
<keyword evidence="1" id="KW-0472">Membrane</keyword>
<sequence length="128" mass="13275">MKKILSYTIFLFAISVTSTYAQKSPFGTIGAPFGPTSTYGKPGGLGAFISNAVSAATIIAGLGFLAYLIYGAFRYLTSAGDEKMATEARKSISNAFIGLVMVVLAVAVTAVVQAILGINILNPKFIGP</sequence>
<dbReference type="InterPro" id="IPR043993">
    <property type="entry name" value="T4SS_pilin"/>
</dbReference>
<keyword evidence="1" id="KW-0812">Transmembrane</keyword>
<dbReference type="Pfam" id="PF18895">
    <property type="entry name" value="T4SS_pilin"/>
    <property type="match status" value="1"/>
</dbReference>
<name>A0A1G1WLC1_9BACT</name>
<feature type="transmembrane region" description="Helical" evidence="1">
    <location>
        <begin position="94"/>
        <end position="121"/>
    </location>
</feature>
<evidence type="ECO:0000313" key="2">
    <source>
        <dbReference type="EMBL" id="OGY28473.1"/>
    </source>
</evidence>
<dbReference type="AlphaFoldDB" id="A0A1G1WLC1"/>
<comment type="caution">
    <text evidence="2">The sequence shown here is derived from an EMBL/GenBank/DDBJ whole genome shotgun (WGS) entry which is preliminary data.</text>
</comment>
<gene>
    <name evidence="2" type="ORF">A3J50_00420</name>
</gene>
<proteinExistence type="predicted"/>
<protein>
    <submittedName>
        <fullName evidence="2">Uncharacterized protein</fullName>
    </submittedName>
</protein>
<feature type="transmembrane region" description="Helical" evidence="1">
    <location>
        <begin position="45"/>
        <end position="73"/>
    </location>
</feature>
<reference evidence="2 3" key="1">
    <citation type="journal article" date="2016" name="Nat. Commun.">
        <title>Thousands of microbial genomes shed light on interconnected biogeochemical processes in an aquifer system.</title>
        <authorList>
            <person name="Anantharaman K."/>
            <person name="Brown C.T."/>
            <person name="Hug L.A."/>
            <person name="Sharon I."/>
            <person name="Castelle C.J."/>
            <person name="Probst A.J."/>
            <person name="Thomas B.C."/>
            <person name="Singh A."/>
            <person name="Wilkins M.J."/>
            <person name="Karaoz U."/>
            <person name="Brodie E.L."/>
            <person name="Williams K.H."/>
            <person name="Hubbard S.S."/>
            <person name="Banfield J.F."/>
        </authorList>
    </citation>
    <scope>NUCLEOTIDE SEQUENCE [LARGE SCALE GENOMIC DNA]</scope>
</reference>
<organism evidence="2 3">
    <name type="scientific">Candidatus Woykebacteria bacterium RIFCSPHIGHO2_02_FULL_43_16b</name>
    <dbReference type="NCBI Taxonomy" id="1802601"/>
    <lineage>
        <taxon>Bacteria</taxon>
        <taxon>Candidatus Woykeibacteriota</taxon>
    </lineage>
</organism>
<evidence type="ECO:0000256" key="1">
    <source>
        <dbReference type="SAM" id="Phobius"/>
    </source>
</evidence>
<dbReference type="EMBL" id="MHCX01000050">
    <property type="protein sequence ID" value="OGY28473.1"/>
    <property type="molecule type" value="Genomic_DNA"/>
</dbReference>
<accession>A0A1G1WLC1</accession>
<keyword evidence="1" id="KW-1133">Transmembrane helix</keyword>
<evidence type="ECO:0000313" key="3">
    <source>
        <dbReference type="Proteomes" id="UP000177821"/>
    </source>
</evidence>